<dbReference type="VEuPathDB" id="FungiDB:Z518_00406"/>
<dbReference type="HOGENOM" id="CLU_051118_2_1_1"/>
<keyword evidence="1" id="KW-0472">Membrane</keyword>
<feature type="domain" description="DUF6594" evidence="2">
    <location>
        <begin position="33"/>
        <end position="208"/>
    </location>
</feature>
<keyword evidence="1" id="KW-0812">Transmembrane</keyword>
<dbReference type="RefSeq" id="XP_013276463.1">
    <property type="nucleotide sequence ID" value="XM_013421009.1"/>
</dbReference>
<evidence type="ECO:0000313" key="4">
    <source>
        <dbReference type="Proteomes" id="UP000053617"/>
    </source>
</evidence>
<keyword evidence="1" id="KW-1133">Transmembrane helix</keyword>
<dbReference type="AlphaFoldDB" id="A0A0D2G3W4"/>
<proteinExistence type="predicted"/>
<organism evidence="3 4">
    <name type="scientific">Rhinocladiella mackenziei CBS 650.93</name>
    <dbReference type="NCBI Taxonomy" id="1442369"/>
    <lineage>
        <taxon>Eukaryota</taxon>
        <taxon>Fungi</taxon>
        <taxon>Dikarya</taxon>
        <taxon>Ascomycota</taxon>
        <taxon>Pezizomycotina</taxon>
        <taxon>Eurotiomycetes</taxon>
        <taxon>Chaetothyriomycetidae</taxon>
        <taxon>Chaetothyriales</taxon>
        <taxon>Herpotrichiellaceae</taxon>
        <taxon>Rhinocladiella</taxon>
    </lineage>
</organism>
<dbReference type="GeneID" id="25288477"/>
<evidence type="ECO:0000313" key="3">
    <source>
        <dbReference type="EMBL" id="KIX09327.1"/>
    </source>
</evidence>
<dbReference type="Pfam" id="PF20237">
    <property type="entry name" value="DUF6594"/>
    <property type="match status" value="1"/>
</dbReference>
<dbReference type="PANTHER" id="PTHR34502">
    <property type="entry name" value="DUF6594 DOMAIN-CONTAINING PROTEIN-RELATED"/>
    <property type="match status" value="1"/>
</dbReference>
<sequence>MTGYDELATLIGSYPELAIFRRFGHLSAKVLLYAFALQMNEVSKIRSPEPRNLESLRKWLASEEGGNHFLAQAGVEAKAWDAESSEDLMAFRYLDDRFAQWIMNVVIPAYHRRIGHWIHQKRERDDLGDLWHYKEGPFMVIGDILCTFLSSLRPSCCIFVLYTVQKALTRFVLITCLSLAFSLVMTFVVQARRQDVFAATTALAAVQVVLVGGADVINIGTKQD</sequence>
<gene>
    <name evidence="3" type="ORF">Z518_00406</name>
</gene>
<dbReference type="STRING" id="1442369.A0A0D2G3W4"/>
<dbReference type="InterPro" id="IPR046529">
    <property type="entry name" value="DUF6594"/>
</dbReference>
<protein>
    <recommendedName>
        <fullName evidence="2">DUF6594 domain-containing protein</fullName>
    </recommendedName>
</protein>
<name>A0A0D2G3W4_9EURO</name>
<feature type="transmembrane region" description="Helical" evidence="1">
    <location>
        <begin position="168"/>
        <end position="189"/>
    </location>
</feature>
<keyword evidence="4" id="KW-1185">Reference proteome</keyword>
<evidence type="ECO:0000259" key="2">
    <source>
        <dbReference type="Pfam" id="PF20237"/>
    </source>
</evidence>
<dbReference type="OrthoDB" id="3533814at2759"/>
<dbReference type="EMBL" id="KN847475">
    <property type="protein sequence ID" value="KIX09327.1"/>
    <property type="molecule type" value="Genomic_DNA"/>
</dbReference>
<reference evidence="3 4" key="1">
    <citation type="submission" date="2015-01" db="EMBL/GenBank/DDBJ databases">
        <title>The Genome Sequence of Rhinocladiella mackenzie CBS 650.93.</title>
        <authorList>
            <consortium name="The Broad Institute Genomics Platform"/>
            <person name="Cuomo C."/>
            <person name="de Hoog S."/>
            <person name="Gorbushina A."/>
            <person name="Stielow B."/>
            <person name="Teixiera M."/>
            <person name="Abouelleil A."/>
            <person name="Chapman S.B."/>
            <person name="Priest M."/>
            <person name="Young S.K."/>
            <person name="Wortman J."/>
            <person name="Nusbaum C."/>
            <person name="Birren B."/>
        </authorList>
    </citation>
    <scope>NUCLEOTIDE SEQUENCE [LARGE SCALE GENOMIC DNA]</scope>
    <source>
        <strain evidence="3 4">CBS 650.93</strain>
    </source>
</reference>
<feature type="transmembrane region" description="Helical" evidence="1">
    <location>
        <begin position="196"/>
        <end position="217"/>
    </location>
</feature>
<dbReference type="Proteomes" id="UP000053617">
    <property type="component" value="Unassembled WGS sequence"/>
</dbReference>
<dbReference type="PANTHER" id="PTHR34502:SF5">
    <property type="entry name" value="DUF6594 DOMAIN-CONTAINING PROTEIN"/>
    <property type="match status" value="1"/>
</dbReference>
<evidence type="ECO:0000256" key="1">
    <source>
        <dbReference type="SAM" id="Phobius"/>
    </source>
</evidence>
<accession>A0A0D2G3W4</accession>